<feature type="binding site" evidence="19">
    <location>
        <begin position="13"/>
        <end position="20"/>
    </location>
    <ligand>
        <name>GTP</name>
        <dbReference type="ChEBI" id="CHEBI:37565"/>
    </ligand>
</feature>
<evidence type="ECO:0000313" key="20">
    <source>
        <dbReference type="EMBL" id="RIH78135.1"/>
    </source>
</evidence>
<accession>A0A399E0V9</accession>
<evidence type="ECO:0000256" key="8">
    <source>
        <dbReference type="ARBA" id="ARBA00012016"/>
    </source>
</evidence>
<comment type="catalytic activity">
    <reaction evidence="1">
        <text>adenosylcob(III)inamide + ATP = adenosylcob(III)inamide phosphate + ADP + H(+)</text>
        <dbReference type="Rhea" id="RHEA:15769"/>
        <dbReference type="ChEBI" id="CHEBI:2480"/>
        <dbReference type="ChEBI" id="CHEBI:15378"/>
        <dbReference type="ChEBI" id="CHEBI:30616"/>
        <dbReference type="ChEBI" id="CHEBI:58502"/>
        <dbReference type="ChEBI" id="CHEBI:456216"/>
        <dbReference type="EC" id="2.7.1.156"/>
    </reaction>
</comment>
<feature type="binding site" evidence="19">
    <location>
        <begin position="56"/>
        <end position="59"/>
    </location>
    <ligand>
        <name>GTP</name>
        <dbReference type="ChEBI" id="CHEBI:37565"/>
    </ligand>
</feature>
<evidence type="ECO:0000256" key="6">
    <source>
        <dbReference type="ARBA" id="ARBA00005159"/>
    </source>
</evidence>
<feature type="active site" description="GMP-histidine intermediate" evidence="18">
    <location>
        <position position="55"/>
    </location>
</feature>
<evidence type="ECO:0000256" key="16">
    <source>
        <dbReference type="ARBA" id="ARBA00029570"/>
    </source>
</evidence>
<evidence type="ECO:0000256" key="3">
    <source>
        <dbReference type="ARBA" id="ARBA00001522"/>
    </source>
</evidence>
<dbReference type="GO" id="GO:0043752">
    <property type="term" value="F:adenosylcobinamide kinase activity"/>
    <property type="evidence" value="ECO:0007669"/>
    <property type="project" value="UniProtKB-EC"/>
</dbReference>
<evidence type="ECO:0000256" key="13">
    <source>
        <dbReference type="ARBA" id="ARBA00022777"/>
    </source>
</evidence>
<comment type="function">
    <text evidence="4">Catalyzes ATP-dependent phosphorylation of adenosylcobinamide and addition of GMP to adenosylcobinamide phosphate.</text>
</comment>
<name>A0A399E0V9_9DEIN</name>
<dbReference type="PANTHER" id="PTHR34848:SF1">
    <property type="entry name" value="BIFUNCTIONAL ADENOSYLCOBALAMIN BIOSYNTHESIS PROTEIN COBU"/>
    <property type="match status" value="1"/>
</dbReference>
<dbReference type="PANTHER" id="PTHR34848">
    <property type="match status" value="1"/>
</dbReference>
<dbReference type="AlphaFoldDB" id="A0A399E0V9"/>
<feature type="binding site" evidence="19">
    <location>
        <position position="67"/>
    </location>
    <ligand>
        <name>GTP</name>
        <dbReference type="ChEBI" id="CHEBI:37565"/>
    </ligand>
</feature>
<evidence type="ECO:0000313" key="21">
    <source>
        <dbReference type="Proteomes" id="UP000265715"/>
    </source>
</evidence>
<evidence type="ECO:0000256" key="10">
    <source>
        <dbReference type="ARBA" id="ARBA00022573"/>
    </source>
</evidence>
<dbReference type="RefSeq" id="WP_176582558.1">
    <property type="nucleotide sequence ID" value="NZ_QXDL01000271.1"/>
</dbReference>
<reference evidence="20 21" key="1">
    <citation type="submission" date="2018-08" db="EMBL/GenBank/DDBJ databases">
        <title>Meiothermus terrae DSM 26712 genome sequencing project.</title>
        <authorList>
            <person name="Da Costa M.S."/>
            <person name="Albuquerque L."/>
            <person name="Raposo P."/>
            <person name="Froufe H.J.C."/>
            <person name="Barroso C.S."/>
            <person name="Egas C."/>
        </authorList>
    </citation>
    <scope>NUCLEOTIDE SEQUENCE [LARGE SCALE GENOMIC DNA]</scope>
    <source>
        <strain evidence="20 21">DSM 26712</strain>
    </source>
</reference>
<feature type="binding site" evidence="19">
    <location>
        <position position="87"/>
    </location>
    <ligand>
        <name>GTP</name>
        <dbReference type="ChEBI" id="CHEBI:37565"/>
    </ligand>
</feature>
<evidence type="ECO:0000256" key="9">
    <source>
        <dbReference type="ARBA" id="ARBA00012523"/>
    </source>
</evidence>
<proteinExistence type="inferred from homology"/>
<dbReference type="SUPFAM" id="SSF52540">
    <property type="entry name" value="P-loop containing nucleoside triphosphate hydrolases"/>
    <property type="match status" value="1"/>
</dbReference>
<dbReference type="NCBIfam" id="NF004469">
    <property type="entry name" value="PRK05800.1"/>
    <property type="match status" value="1"/>
</dbReference>
<comment type="catalytic activity">
    <reaction evidence="2">
        <text>adenosylcob(III)inamide phosphate + GTP + H(+) = adenosylcob(III)inamide-GDP + diphosphate</text>
        <dbReference type="Rhea" id="RHEA:22712"/>
        <dbReference type="ChEBI" id="CHEBI:15378"/>
        <dbReference type="ChEBI" id="CHEBI:33019"/>
        <dbReference type="ChEBI" id="CHEBI:37565"/>
        <dbReference type="ChEBI" id="CHEBI:58502"/>
        <dbReference type="ChEBI" id="CHEBI:60487"/>
        <dbReference type="EC" id="2.7.7.62"/>
    </reaction>
</comment>
<keyword evidence="10" id="KW-0169">Cobalamin biosynthesis</keyword>
<evidence type="ECO:0000256" key="11">
    <source>
        <dbReference type="ARBA" id="ARBA00022679"/>
    </source>
</evidence>
<organism evidence="20 21">
    <name type="scientific">Calidithermus terrae</name>
    <dbReference type="NCBI Taxonomy" id="1408545"/>
    <lineage>
        <taxon>Bacteria</taxon>
        <taxon>Thermotogati</taxon>
        <taxon>Deinococcota</taxon>
        <taxon>Deinococci</taxon>
        <taxon>Thermales</taxon>
        <taxon>Thermaceae</taxon>
        <taxon>Calidithermus</taxon>
    </lineage>
</organism>
<keyword evidence="21" id="KW-1185">Reference proteome</keyword>
<feature type="binding site" evidence="19">
    <location>
        <begin position="39"/>
        <end position="41"/>
    </location>
    <ligand>
        <name>GTP</name>
        <dbReference type="ChEBI" id="CHEBI:37565"/>
    </ligand>
</feature>
<protein>
    <recommendedName>
        <fullName evidence="16">Adenosylcobinamide kinase</fullName>
        <ecNumber evidence="8">2.7.1.156</ecNumber>
        <ecNumber evidence="9">2.7.7.62</ecNumber>
    </recommendedName>
    <alternativeName>
        <fullName evidence="17">Adenosylcobinamide-phosphate guanylyltransferase</fullName>
    </alternativeName>
</protein>
<dbReference type="Proteomes" id="UP000265715">
    <property type="component" value="Unassembled WGS sequence"/>
</dbReference>
<dbReference type="InterPro" id="IPR003203">
    <property type="entry name" value="CobU/CobP"/>
</dbReference>
<gene>
    <name evidence="20" type="primary">cobP</name>
    <name evidence="20" type="ORF">Mterra_03693</name>
</gene>
<comment type="similarity">
    <text evidence="7">Belongs to the CobU/CobP family.</text>
</comment>
<dbReference type="EC" id="2.7.7.62" evidence="9"/>
<keyword evidence="11 20" id="KW-0808">Transferase</keyword>
<evidence type="ECO:0000256" key="5">
    <source>
        <dbReference type="ARBA" id="ARBA00004692"/>
    </source>
</evidence>
<evidence type="ECO:0000256" key="18">
    <source>
        <dbReference type="PIRSR" id="PIRSR006135-1"/>
    </source>
</evidence>
<dbReference type="UniPathway" id="UPA00148">
    <property type="reaction ID" value="UER00236"/>
</dbReference>
<dbReference type="Pfam" id="PF02283">
    <property type="entry name" value="CobU"/>
    <property type="match status" value="1"/>
</dbReference>
<dbReference type="InterPro" id="IPR027417">
    <property type="entry name" value="P-loop_NTPase"/>
</dbReference>
<evidence type="ECO:0000256" key="19">
    <source>
        <dbReference type="PIRSR" id="PIRSR006135-2"/>
    </source>
</evidence>
<evidence type="ECO:0000256" key="12">
    <source>
        <dbReference type="ARBA" id="ARBA00022741"/>
    </source>
</evidence>
<dbReference type="GO" id="GO:0005524">
    <property type="term" value="F:ATP binding"/>
    <property type="evidence" value="ECO:0007669"/>
    <property type="project" value="UniProtKB-KW"/>
</dbReference>
<dbReference type="PIRSF" id="PIRSF006135">
    <property type="entry name" value="CobU"/>
    <property type="match status" value="1"/>
</dbReference>
<dbReference type="EC" id="2.7.1.156" evidence="8"/>
<comment type="pathway">
    <text evidence="5">Cofactor biosynthesis; adenosylcobalamin biosynthesis; adenosylcobalamin from cob(II)yrinate a,c-diamide: step 6/7.</text>
</comment>
<dbReference type="EMBL" id="QXDL01000271">
    <property type="protein sequence ID" value="RIH78135.1"/>
    <property type="molecule type" value="Genomic_DNA"/>
</dbReference>
<keyword evidence="12 19" id="KW-0547">Nucleotide-binding</keyword>
<comment type="catalytic activity">
    <reaction evidence="3">
        <text>adenosylcob(III)inamide + GTP = adenosylcob(III)inamide phosphate + GDP + H(+)</text>
        <dbReference type="Rhea" id="RHEA:15765"/>
        <dbReference type="ChEBI" id="CHEBI:2480"/>
        <dbReference type="ChEBI" id="CHEBI:15378"/>
        <dbReference type="ChEBI" id="CHEBI:37565"/>
        <dbReference type="ChEBI" id="CHEBI:58189"/>
        <dbReference type="ChEBI" id="CHEBI:58502"/>
        <dbReference type="EC" id="2.7.1.156"/>
    </reaction>
</comment>
<dbReference type="GO" id="GO:0009236">
    <property type="term" value="P:cobalamin biosynthetic process"/>
    <property type="evidence" value="ECO:0007669"/>
    <property type="project" value="UniProtKB-UniPathway"/>
</dbReference>
<keyword evidence="15 19" id="KW-0342">GTP-binding</keyword>
<evidence type="ECO:0000256" key="7">
    <source>
        <dbReference type="ARBA" id="ARBA00007490"/>
    </source>
</evidence>
<evidence type="ECO:0000256" key="1">
    <source>
        <dbReference type="ARBA" id="ARBA00000312"/>
    </source>
</evidence>
<evidence type="ECO:0000256" key="14">
    <source>
        <dbReference type="ARBA" id="ARBA00022840"/>
    </source>
</evidence>
<comment type="caution">
    <text evidence="20">The sequence shown here is derived from an EMBL/GenBank/DDBJ whole genome shotgun (WGS) entry which is preliminary data.</text>
</comment>
<keyword evidence="14" id="KW-0067">ATP-binding</keyword>
<comment type="pathway">
    <text evidence="6">Cofactor biosynthesis; adenosylcobalamin biosynthesis; adenosylcobalamin from cob(II)yrinate a,c-diamide: step 5/7.</text>
</comment>
<keyword evidence="13" id="KW-0418">Kinase</keyword>
<dbReference type="GO" id="GO:0008820">
    <property type="term" value="F:cobinamide phosphate guanylyltransferase activity"/>
    <property type="evidence" value="ECO:0007669"/>
    <property type="project" value="UniProtKB-EC"/>
</dbReference>
<dbReference type="CDD" id="cd00544">
    <property type="entry name" value="CobU"/>
    <property type="match status" value="1"/>
</dbReference>
<evidence type="ECO:0000256" key="17">
    <source>
        <dbReference type="ARBA" id="ARBA00030571"/>
    </source>
</evidence>
<evidence type="ECO:0000256" key="15">
    <source>
        <dbReference type="ARBA" id="ARBA00023134"/>
    </source>
</evidence>
<dbReference type="Gene3D" id="3.40.50.300">
    <property type="entry name" value="P-loop containing nucleotide triphosphate hydrolases"/>
    <property type="match status" value="1"/>
</dbReference>
<evidence type="ECO:0000256" key="4">
    <source>
        <dbReference type="ARBA" id="ARBA00003889"/>
    </source>
</evidence>
<sequence length="179" mass="19458">MELKDAGLVLVTGGARAGKSTAAQGWARALGGEGVSFIATAQALDPEMERRVAAHRAERPPAWETLEEPLDVAAALRRARHGVVLLDCLTLWVSNLLLREPDPVETPEALRPHLEGLLRARLETGKRLLVVTNEVGLGIVPDNPLARRYRDLLGWANARLAREADAAYLMVAGLPLRLK</sequence>
<dbReference type="GO" id="GO:0005525">
    <property type="term" value="F:GTP binding"/>
    <property type="evidence" value="ECO:0007669"/>
    <property type="project" value="UniProtKB-KW"/>
</dbReference>
<evidence type="ECO:0000256" key="2">
    <source>
        <dbReference type="ARBA" id="ARBA00000711"/>
    </source>
</evidence>